<dbReference type="SUPFAM" id="SSF54695">
    <property type="entry name" value="POZ domain"/>
    <property type="match status" value="1"/>
</dbReference>
<name>A0A9P7MPB9_9HYPO</name>
<dbReference type="Proteomes" id="UP000784919">
    <property type="component" value="Unassembled WGS sequence"/>
</dbReference>
<feature type="domain" description="BTB" evidence="1">
    <location>
        <begin position="17"/>
        <end position="86"/>
    </location>
</feature>
<dbReference type="InterPro" id="IPR011333">
    <property type="entry name" value="SKP1/BTB/POZ_sf"/>
</dbReference>
<dbReference type="PANTHER" id="PTHR47843">
    <property type="entry name" value="BTB DOMAIN-CONTAINING PROTEIN-RELATED"/>
    <property type="match status" value="1"/>
</dbReference>
<evidence type="ECO:0000313" key="2">
    <source>
        <dbReference type="EMBL" id="KAG5961944.1"/>
    </source>
</evidence>
<organism evidence="2 3">
    <name type="scientific">Claviceps arundinis</name>
    <dbReference type="NCBI Taxonomy" id="1623583"/>
    <lineage>
        <taxon>Eukaryota</taxon>
        <taxon>Fungi</taxon>
        <taxon>Dikarya</taxon>
        <taxon>Ascomycota</taxon>
        <taxon>Pezizomycotina</taxon>
        <taxon>Sordariomycetes</taxon>
        <taxon>Hypocreomycetidae</taxon>
        <taxon>Hypocreales</taxon>
        <taxon>Clavicipitaceae</taxon>
        <taxon>Claviceps</taxon>
    </lineage>
</organism>
<dbReference type="InterPro" id="IPR000210">
    <property type="entry name" value="BTB/POZ_dom"/>
</dbReference>
<evidence type="ECO:0000313" key="3">
    <source>
        <dbReference type="Proteomes" id="UP000784919"/>
    </source>
</evidence>
<sequence>MEASASLSEEISKYTSKPCVLVVGEAGEQAFLHSYHVKRASGALGKLVDTSFAEGQNGYVVLRDVDAETILAFAQFIYAGNYYISFDMSTTATDSGNESNKTDNTEDDVRLWRRPNNCLWRRFVQSNEYKNQEAASNSYIPFCHYREGSNRQFNNGDMEQNYSELFISQAKIFVFAEYYGVETLMNMSMGRLHKLLYRFRLSRERIEDVLALIRYCYDRPGIEKLKEMVAAYSAAIIDAQVSDVVAECFRDVLRERGDFAADIACHLVSSL</sequence>
<evidence type="ECO:0000259" key="1">
    <source>
        <dbReference type="PROSITE" id="PS50097"/>
    </source>
</evidence>
<dbReference type="Gene3D" id="3.30.710.10">
    <property type="entry name" value="Potassium Channel Kv1.1, Chain A"/>
    <property type="match status" value="1"/>
</dbReference>
<dbReference type="PROSITE" id="PS50097">
    <property type="entry name" value="BTB"/>
    <property type="match status" value="1"/>
</dbReference>
<protein>
    <recommendedName>
        <fullName evidence="1">BTB domain-containing protein</fullName>
    </recommendedName>
</protein>
<dbReference type="OrthoDB" id="9997739at2759"/>
<dbReference type="PANTHER" id="PTHR47843:SF2">
    <property type="entry name" value="BTB DOMAIN-CONTAINING PROTEIN"/>
    <property type="match status" value="1"/>
</dbReference>
<comment type="caution">
    <text evidence="2">The sequence shown here is derived from an EMBL/GenBank/DDBJ whole genome shotgun (WGS) entry which is preliminary data.</text>
</comment>
<reference evidence="2" key="1">
    <citation type="journal article" date="2020" name="bioRxiv">
        <title>Whole genome comparisons of ergot fungi reveals the divergence and evolution of species within the genus Claviceps are the result of varying mechanisms driving genome evolution and host range expansion.</title>
        <authorList>
            <person name="Wyka S.A."/>
            <person name="Mondo S.J."/>
            <person name="Liu M."/>
            <person name="Dettman J."/>
            <person name="Nalam V."/>
            <person name="Broders K.D."/>
        </authorList>
    </citation>
    <scope>NUCLEOTIDE SEQUENCE</scope>
    <source>
        <strain evidence="2">CCC 1102</strain>
    </source>
</reference>
<dbReference type="AlphaFoldDB" id="A0A9P7MPB9"/>
<dbReference type="EMBL" id="SRPS01000235">
    <property type="protein sequence ID" value="KAG5961944.1"/>
    <property type="molecule type" value="Genomic_DNA"/>
</dbReference>
<gene>
    <name evidence="2" type="ORF">E4U56_003617</name>
</gene>
<proteinExistence type="predicted"/>
<accession>A0A9P7MPB9</accession>